<evidence type="ECO:0000256" key="1">
    <source>
        <dbReference type="ARBA" id="ARBA00004141"/>
    </source>
</evidence>
<feature type="transmembrane region" description="Helical" evidence="6">
    <location>
        <begin position="105"/>
        <end position="130"/>
    </location>
</feature>
<dbReference type="InterPro" id="IPR002528">
    <property type="entry name" value="MATE_fam"/>
</dbReference>
<comment type="caution">
    <text evidence="7">The sequence shown here is derived from an EMBL/GenBank/DDBJ whole genome shotgun (WGS) entry which is preliminary data.</text>
</comment>
<sequence>MASDPSSPPGTGPDAAPSLNREILHLAVPALGALVAEPLFLILDAAMIGHLGATPLAGLGIASAVLQTIVGLMVFLAYSTTPAVARRFGAGEPGDAVSVGIDGMWFALGLGAVLAIIGAVSTPWIVAMFGPSGAVGAQAHTYLMISMWGLPAMLIVFAATGLLRGMQDTVTPLWIAGLGFGANALLNWLFIYGLGWGIAGSAFGTVTAQWGMVAAYVVVIRRLALRHGASMKAQRAGLRGTARSGWWLFLRTISLRAALLITVGVATGIGTQELAGWQIVFTIFSTAAFALDALAIAAQALIGKSLGADDLAQVHRVLRRTTAWGMWFGVLVGAAIAALSGLLGIVFTGDADIAALVQPAFLVLAVAQPVAGVVFVLDGVLMGANDTRYLALAGLVNLVPFLPALWIISLTGVDGMLGLLWLAVAFFGVYMLARLATLGWRVRTDRWTMVAA</sequence>
<evidence type="ECO:0000256" key="3">
    <source>
        <dbReference type="ARBA" id="ARBA00022692"/>
    </source>
</evidence>
<feature type="transmembrane region" description="Helical" evidence="6">
    <location>
        <begin position="323"/>
        <end position="347"/>
    </location>
</feature>
<feature type="transmembrane region" description="Helical" evidence="6">
    <location>
        <begin position="207"/>
        <end position="225"/>
    </location>
</feature>
<evidence type="ECO:0000313" key="7">
    <source>
        <dbReference type="EMBL" id="GAA3937140.1"/>
    </source>
</evidence>
<feature type="transmembrane region" description="Helical" evidence="6">
    <location>
        <begin position="353"/>
        <end position="377"/>
    </location>
</feature>
<feature type="transmembrane region" description="Helical" evidence="6">
    <location>
        <begin position="246"/>
        <end position="269"/>
    </location>
</feature>
<dbReference type="Pfam" id="PF01554">
    <property type="entry name" value="MatE"/>
    <property type="match status" value="2"/>
</dbReference>
<evidence type="ECO:0000256" key="2">
    <source>
        <dbReference type="ARBA" id="ARBA00010199"/>
    </source>
</evidence>
<dbReference type="Proteomes" id="UP001501591">
    <property type="component" value="Unassembled WGS sequence"/>
</dbReference>
<dbReference type="InterPro" id="IPR044644">
    <property type="entry name" value="DinF-like"/>
</dbReference>
<name>A0ABP7N5I4_9MICO</name>
<feature type="transmembrane region" description="Helical" evidence="6">
    <location>
        <begin position="175"/>
        <end position="195"/>
    </location>
</feature>
<comment type="similarity">
    <text evidence="2">Belongs to the multi antimicrobial extrusion (MATE) (TC 2.A.66.1) family.</text>
</comment>
<feature type="transmembrane region" description="Helical" evidence="6">
    <location>
        <begin position="415"/>
        <end position="433"/>
    </location>
</feature>
<gene>
    <name evidence="7" type="ORF">GCM10022383_14220</name>
</gene>
<comment type="subcellular location">
    <subcellularLocation>
        <location evidence="1">Membrane</location>
        <topology evidence="1">Multi-pass membrane protein</topology>
    </subcellularLocation>
</comment>
<keyword evidence="3 6" id="KW-0812">Transmembrane</keyword>
<feature type="transmembrane region" description="Helical" evidence="6">
    <location>
        <begin position="275"/>
        <end position="302"/>
    </location>
</feature>
<evidence type="ECO:0000313" key="8">
    <source>
        <dbReference type="Proteomes" id="UP001501591"/>
    </source>
</evidence>
<reference evidence="8" key="1">
    <citation type="journal article" date="2019" name="Int. J. Syst. Evol. Microbiol.">
        <title>The Global Catalogue of Microorganisms (GCM) 10K type strain sequencing project: providing services to taxonomists for standard genome sequencing and annotation.</title>
        <authorList>
            <consortium name="The Broad Institute Genomics Platform"/>
            <consortium name="The Broad Institute Genome Sequencing Center for Infectious Disease"/>
            <person name="Wu L."/>
            <person name="Ma J."/>
        </authorList>
    </citation>
    <scope>NUCLEOTIDE SEQUENCE [LARGE SCALE GENOMIC DNA]</scope>
    <source>
        <strain evidence="8">JCM 17024</strain>
    </source>
</reference>
<evidence type="ECO:0000256" key="4">
    <source>
        <dbReference type="ARBA" id="ARBA00022989"/>
    </source>
</evidence>
<feature type="transmembrane region" description="Helical" evidence="6">
    <location>
        <begin position="142"/>
        <end position="163"/>
    </location>
</feature>
<evidence type="ECO:0000256" key="6">
    <source>
        <dbReference type="SAM" id="Phobius"/>
    </source>
</evidence>
<protein>
    <submittedName>
        <fullName evidence="7">MATE family efflux transporter</fullName>
    </submittedName>
</protein>
<keyword evidence="4 6" id="KW-1133">Transmembrane helix</keyword>
<accession>A0ABP7N5I4</accession>
<dbReference type="EMBL" id="BAABCP010000001">
    <property type="protein sequence ID" value="GAA3937140.1"/>
    <property type="molecule type" value="Genomic_DNA"/>
</dbReference>
<dbReference type="NCBIfam" id="TIGR00797">
    <property type="entry name" value="matE"/>
    <property type="match status" value="1"/>
</dbReference>
<evidence type="ECO:0000256" key="5">
    <source>
        <dbReference type="ARBA" id="ARBA00023136"/>
    </source>
</evidence>
<dbReference type="PANTHER" id="PTHR42893">
    <property type="entry name" value="PROTEIN DETOXIFICATION 44, CHLOROPLASTIC-RELATED"/>
    <property type="match status" value="1"/>
</dbReference>
<feature type="transmembrane region" description="Helical" evidence="6">
    <location>
        <begin position="55"/>
        <end position="78"/>
    </location>
</feature>
<proteinExistence type="inferred from homology"/>
<feature type="transmembrane region" description="Helical" evidence="6">
    <location>
        <begin position="389"/>
        <end position="409"/>
    </location>
</feature>
<keyword evidence="8" id="KW-1185">Reference proteome</keyword>
<dbReference type="RefSeq" id="WP_344818840.1">
    <property type="nucleotide sequence ID" value="NZ_BAABCP010000001.1"/>
</dbReference>
<keyword evidence="5 6" id="KW-0472">Membrane</keyword>
<organism evidence="7 8">
    <name type="scientific">Microbacterium soli</name>
    <dbReference type="NCBI Taxonomy" id="446075"/>
    <lineage>
        <taxon>Bacteria</taxon>
        <taxon>Bacillati</taxon>
        <taxon>Actinomycetota</taxon>
        <taxon>Actinomycetes</taxon>
        <taxon>Micrococcales</taxon>
        <taxon>Microbacteriaceae</taxon>
        <taxon>Microbacterium</taxon>
    </lineage>
</organism>
<dbReference type="CDD" id="cd13136">
    <property type="entry name" value="MATE_DinF_like"/>
    <property type="match status" value="1"/>
</dbReference>
<dbReference type="PANTHER" id="PTHR42893:SF46">
    <property type="entry name" value="PROTEIN DETOXIFICATION 44, CHLOROPLASTIC"/>
    <property type="match status" value="1"/>
</dbReference>